<keyword evidence="2" id="KW-1185">Reference proteome</keyword>
<dbReference type="Proteomes" id="UP001168877">
    <property type="component" value="Unassembled WGS sequence"/>
</dbReference>
<comment type="caution">
    <text evidence="1">The sequence shown here is derived from an EMBL/GenBank/DDBJ whole genome shotgun (WGS) entry which is preliminary data.</text>
</comment>
<dbReference type="EMBL" id="JAUESC010000388">
    <property type="protein sequence ID" value="KAK0571241.1"/>
    <property type="molecule type" value="Genomic_DNA"/>
</dbReference>
<reference evidence="1" key="2">
    <citation type="submission" date="2023-06" db="EMBL/GenBank/DDBJ databases">
        <authorList>
            <person name="Swenson N.G."/>
            <person name="Wegrzyn J.L."/>
            <person name="Mcevoy S.L."/>
        </authorList>
    </citation>
    <scope>NUCLEOTIDE SEQUENCE</scope>
    <source>
        <strain evidence="1">NS2018</strain>
        <tissue evidence="1">Leaf</tissue>
    </source>
</reference>
<evidence type="ECO:0000313" key="2">
    <source>
        <dbReference type="Proteomes" id="UP001168877"/>
    </source>
</evidence>
<accession>A0AA39V8D8</accession>
<gene>
    <name evidence="1" type="ORF">LWI29_013030</name>
</gene>
<protein>
    <submittedName>
        <fullName evidence="1">Uncharacterized protein</fullName>
    </submittedName>
</protein>
<evidence type="ECO:0000313" key="1">
    <source>
        <dbReference type="EMBL" id="KAK0571241.1"/>
    </source>
</evidence>
<reference evidence="1" key="1">
    <citation type="journal article" date="2022" name="Plant J.">
        <title>Strategies of tolerance reflected in two North American maple genomes.</title>
        <authorList>
            <person name="McEvoy S.L."/>
            <person name="Sezen U.U."/>
            <person name="Trouern-Trend A."/>
            <person name="McMahon S.M."/>
            <person name="Schaberg P.G."/>
            <person name="Yang J."/>
            <person name="Wegrzyn J.L."/>
            <person name="Swenson N.G."/>
        </authorList>
    </citation>
    <scope>NUCLEOTIDE SEQUENCE</scope>
    <source>
        <strain evidence="1">NS2018</strain>
    </source>
</reference>
<organism evidence="1 2">
    <name type="scientific">Acer saccharum</name>
    <name type="common">Sugar maple</name>
    <dbReference type="NCBI Taxonomy" id="4024"/>
    <lineage>
        <taxon>Eukaryota</taxon>
        <taxon>Viridiplantae</taxon>
        <taxon>Streptophyta</taxon>
        <taxon>Embryophyta</taxon>
        <taxon>Tracheophyta</taxon>
        <taxon>Spermatophyta</taxon>
        <taxon>Magnoliopsida</taxon>
        <taxon>eudicotyledons</taxon>
        <taxon>Gunneridae</taxon>
        <taxon>Pentapetalae</taxon>
        <taxon>rosids</taxon>
        <taxon>malvids</taxon>
        <taxon>Sapindales</taxon>
        <taxon>Sapindaceae</taxon>
        <taxon>Hippocastanoideae</taxon>
        <taxon>Acereae</taxon>
        <taxon>Acer</taxon>
    </lineage>
</organism>
<dbReference type="AlphaFoldDB" id="A0AA39V8D8"/>
<proteinExistence type="predicted"/>
<name>A0AA39V8D8_ACESA</name>
<sequence>MPEPSESFKVEARLPWSGEYRHIKDDRDLQYLFNHFREKKIDTVRIDVVLISLLTSVLTAANWRAGDGCELTMEDRSFWRLKAGGKKLCLAIWYSD</sequence>